<proteinExistence type="predicted"/>
<gene>
    <name evidence="1" type="ORF">ACFYTF_29155</name>
</gene>
<protein>
    <submittedName>
        <fullName evidence="1">Uncharacterized protein</fullName>
    </submittedName>
</protein>
<accession>A0ABW6PWX7</accession>
<comment type="caution">
    <text evidence="1">The sequence shown here is derived from an EMBL/GenBank/DDBJ whole genome shotgun (WGS) entry which is preliminary data.</text>
</comment>
<organism evidence="1 2">
    <name type="scientific">Nocardia thailandica</name>
    <dbReference type="NCBI Taxonomy" id="257275"/>
    <lineage>
        <taxon>Bacteria</taxon>
        <taxon>Bacillati</taxon>
        <taxon>Actinomycetota</taxon>
        <taxon>Actinomycetes</taxon>
        <taxon>Mycobacteriales</taxon>
        <taxon>Nocardiaceae</taxon>
        <taxon>Nocardia</taxon>
    </lineage>
</organism>
<evidence type="ECO:0000313" key="1">
    <source>
        <dbReference type="EMBL" id="MFF0546912.1"/>
    </source>
</evidence>
<dbReference type="Proteomes" id="UP001601444">
    <property type="component" value="Unassembled WGS sequence"/>
</dbReference>
<reference evidence="1 2" key="1">
    <citation type="submission" date="2024-10" db="EMBL/GenBank/DDBJ databases">
        <title>The Natural Products Discovery Center: Release of the First 8490 Sequenced Strains for Exploring Actinobacteria Biosynthetic Diversity.</title>
        <authorList>
            <person name="Kalkreuter E."/>
            <person name="Kautsar S.A."/>
            <person name="Yang D."/>
            <person name="Bader C.D."/>
            <person name="Teijaro C.N."/>
            <person name="Fluegel L."/>
            <person name="Davis C.M."/>
            <person name="Simpson J.R."/>
            <person name="Lauterbach L."/>
            <person name="Steele A.D."/>
            <person name="Gui C."/>
            <person name="Meng S."/>
            <person name="Li G."/>
            <person name="Viehrig K."/>
            <person name="Ye F."/>
            <person name="Su P."/>
            <person name="Kiefer A.F."/>
            <person name="Nichols A."/>
            <person name="Cepeda A.J."/>
            <person name="Yan W."/>
            <person name="Fan B."/>
            <person name="Jiang Y."/>
            <person name="Adhikari A."/>
            <person name="Zheng C.-J."/>
            <person name="Schuster L."/>
            <person name="Cowan T.M."/>
            <person name="Smanski M.J."/>
            <person name="Chevrette M.G."/>
            <person name="De Carvalho L.P.S."/>
            <person name="Shen B."/>
        </authorList>
    </citation>
    <scope>NUCLEOTIDE SEQUENCE [LARGE SCALE GENOMIC DNA]</scope>
    <source>
        <strain evidence="1 2">NPDC004045</strain>
    </source>
</reference>
<sequence>MNKAFAHGFGRTEVKTMPDGGVAVAVLHAEQVLSLTVYSPDMAEGVALALIDAVKEVTDGR</sequence>
<keyword evidence="2" id="KW-1185">Reference proteome</keyword>
<evidence type="ECO:0000313" key="2">
    <source>
        <dbReference type="Proteomes" id="UP001601444"/>
    </source>
</evidence>
<dbReference type="RefSeq" id="WP_387703096.1">
    <property type="nucleotide sequence ID" value="NZ_JBIAMX010000029.1"/>
</dbReference>
<name>A0ABW6PWX7_9NOCA</name>
<dbReference type="EMBL" id="JBIAMX010000029">
    <property type="protein sequence ID" value="MFF0546912.1"/>
    <property type="molecule type" value="Genomic_DNA"/>
</dbReference>